<protein>
    <submittedName>
        <fullName evidence="7">LysE type translocator family protein</fullName>
    </submittedName>
</protein>
<evidence type="ECO:0000256" key="2">
    <source>
        <dbReference type="ARBA" id="ARBA00022475"/>
    </source>
</evidence>
<name>A0A090ZKY7_PAEMA</name>
<dbReference type="PATRIC" id="fig|44252.3.peg.691"/>
<keyword evidence="2" id="KW-1003">Cell membrane</keyword>
<feature type="transmembrane region" description="Helical" evidence="6">
    <location>
        <begin position="41"/>
        <end position="65"/>
    </location>
</feature>
<feature type="transmembrane region" description="Helical" evidence="6">
    <location>
        <begin position="71"/>
        <end position="89"/>
    </location>
</feature>
<keyword evidence="5 6" id="KW-0472">Membrane</keyword>
<dbReference type="GO" id="GO:0015171">
    <property type="term" value="F:amino acid transmembrane transporter activity"/>
    <property type="evidence" value="ECO:0007669"/>
    <property type="project" value="TreeGrafter"/>
</dbReference>
<reference evidence="7 8" key="1">
    <citation type="submission" date="2014-04" db="EMBL/GenBank/DDBJ databases">
        <authorList>
            <person name="Bishop-Lilly K.A."/>
            <person name="Broomall S.M."/>
            <person name="Chain P.S."/>
            <person name="Chertkov O."/>
            <person name="Coyne S.R."/>
            <person name="Daligault H.E."/>
            <person name="Davenport K.W."/>
            <person name="Erkkila T."/>
            <person name="Frey K.G."/>
            <person name="Gibbons H.S."/>
            <person name="Gu W."/>
            <person name="Jaissle J."/>
            <person name="Johnson S.L."/>
            <person name="Koroleva G.I."/>
            <person name="Ladner J.T."/>
            <person name="Lo C.-C."/>
            <person name="Minogue T.D."/>
            <person name="Munk C."/>
            <person name="Palacios G.F."/>
            <person name="Redden C.L."/>
            <person name="Rosenzweig C.N."/>
            <person name="Scholz M.B."/>
            <person name="Teshima H."/>
            <person name="Xu Y."/>
        </authorList>
    </citation>
    <scope>NUCLEOTIDE SEQUENCE [LARGE SCALE GENOMIC DNA]</scope>
    <source>
        <strain evidence="7 8">8244</strain>
    </source>
</reference>
<keyword evidence="4 6" id="KW-1133">Transmembrane helix</keyword>
<feature type="transmembrane region" description="Helical" evidence="6">
    <location>
        <begin position="149"/>
        <end position="172"/>
    </location>
</feature>
<keyword evidence="8" id="KW-1185">Reference proteome</keyword>
<dbReference type="RefSeq" id="WP_036620557.1">
    <property type="nucleotide sequence ID" value="NZ_BGML01000005.1"/>
</dbReference>
<dbReference type="GO" id="GO:0005886">
    <property type="term" value="C:plasma membrane"/>
    <property type="evidence" value="ECO:0007669"/>
    <property type="project" value="UniProtKB-SubCell"/>
</dbReference>
<keyword evidence="3 6" id="KW-0812">Transmembrane</keyword>
<evidence type="ECO:0000256" key="3">
    <source>
        <dbReference type="ARBA" id="ARBA00022692"/>
    </source>
</evidence>
<dbReference type="AlphaFoldDB" id="A0A090ZKY7"/>
<dbReference type="STRING" id="44252.DJ90_2346"/>
<evidence type="ECO:0000256" key="4">
    <source>
        <dbReference type="ARBA" id="ARBA00022989"/>
    </source>
</evidence>
<dbReference type="HOGENOM" id="CLU_079569_3_2_9"/>
<dbReference type="PANTHER" id="PTHR30086:SF20">
    <property type="entry name" value="ARGININE EXPORTER PROTEIN ARGO-RELATED"/>
    <property type="match status" value="1"/>
</dbReference>
<dbReference type="Pfam" id="PF01810">
    <property type="entry name" value="LysE"/>
    <property type="match status" value="1"/>
</dbReference>
<dbReference type="EMBL" id="JMQA01000012">
    <property type="protein sequence ID" value="KFN11287.1"/>
    <property type="molecule type" value="Genomic_DNA"/>
</dbReference>
<evidence type="ECO:0000313" key="7">
    <source>
        <dbReference type="EMBL" id="KFN11287.1"/>
    </source>
</evidence>
<evidence type="ECO:0000313" key="8">
    <source>
        <dbReference type="Proteomes" id="UP000029278"/>
    </source>
</evidence>
<comment type="subcellular location">
    <subcellularLocation>
        <location evidence="1">Cell membrane</location>
        <topology evidence="1">Multi-pass membrane protein</topology>
    </subcellularLocation>
</comment>
<evidence type="ECO:0000256" key="6">
    <source>
        <dbReference type="SAM" id="Phobius"/>
    </source>
</evidence>
<gene>
    <name evidence="7" type="ORF">DJ90_2346</name>
</gene>
<evidence type="ECO:0000256" key="5">
    <source>
        <dbReference type="ARBA" id="ARBA00023136"/>
    </source>
</evidence>
<dbReference type="PANTHER" id="PTHR30086">
    <property type="entry name" value="ARGININE EXPORTER PROTEIN ARGO"/>
    <property type="match status" value="1"/>
</dbReference>
<evidence type="ECO:0000256" key="1">
    <source>
        <dbReference type="ARBA" id="ARBA00004651"/>
    </source>
</evidence>
<dbReference type="OrthoDB" id="9784202at2"/>
<sequence>MPDFSTLLAYVIVVILLFLIPGPAVLLTITRTVQNGRKGGIMAGLGIAIGDFLHTLFATVGLSTILMTSALAFNIVKYAGAVYLLYLGVREMMSKPSDPQLPMVKTAGALKSFFSATVAEVLNPKTALFFLAFLPQFVHHERGQVTTQFLILGVVFVILSALYTTSIVLSISALGKLVKRKTWISRISRISRLSSKFVGAIYIGLGLKVAFQRQ</sequence>
<dbReference type="GeneID" id="77011990"/>
<dbReference type="InterPro" id="IPR001123">
    <property type="entry name" value="LeuE-type"/>
</dbReference>
<proteinExistence type="predicted"/>
<dbReference type="PIRSF" id="PIRSF006324">
    <property type="entry name" value="LeuE"/>
    <property type="match status" value="1"/>
</dbReference>
<feature type="transmembrane region" description="Helical" evidence="6">
    <location>
        <begin position="110"/>
        <end position="134"/>
    </location>
</feature>
<organism evidence="7 8">
    <name type="scientific">Paenibacillus macerans</name>
    <name type="common">Bacillus macerans</name>
    <dbReference type="NCBI Taxonomy" id="44252"/>
    <lineage>
        <taxon>Bacteria</taxon>
        <taxon>Bacillati</taxon>
        <taxon>Bacillota</taxon>
        <taxon>Bacilli</taxon>
        <taxon>Bacillales</taxon>
        <taxon>Paenibacillaceae</taxon>
        <taxon>Paenibacillus</taxon>
    </lineage>
</organism>
<feature type="transmembrane region" description="Helical" evidence="6">
    <location>
        <begin position="6"/>
        <end position="29"/>
    </location>
</feature>
<dbReference type="Proteomes" id="UP000029278">
    <property type="component" value="Unassembled WGS sequence"/>
</dbReference>
<comment type="caution">
    <text evidence="7">The sequence shown here is derived from an EMBL/GenBank/DDBJ whole genome shotgun (WGS) entry which is preliminary data.</text>
</comment>
<accession>A0A090ZKY7</accession>